<proteinExistence type="predicted"/>
<organism evidence="1 2">
    <name type="scientific">Dioscorea alata</name>
    <name type="common">Purple yam</name>
    <dbReference type="NCBI Taxonomy" id="55571"/>
    <lineage>
        <taxon>Eukaryota</taxon>
        <taxon>Viridiplantae</taxon>
        <taxon>Streptophyta</taxon>
        <taxon>Embryophyta</taxon>
        <taxon>Tracheophyta</taxon>
        <taxon>Spermatophyta</taxon>
        <taxon>Magnoliopsida</taxon>
        <taxon>Liliopsida</taxon>
        <taxon>Dioscoreales</taxon>
        <taxon>Dioscoreaceae</taxon>
        <taxon>Dioscorea</taxon>
    </lineage>
</organism>
<dbReference type="EMBL" id="CM037030">
    <property type="protein sequence ID" value="KAH7651988.1"/>
    <property type="molecule type" value="Genomic_DNA"/>
</dbReference>
<keyword evidence="2" id="KW-1185">Reference proteome</keyword>
<protein>
    <submittedName>
        <fullName evidence="1">Very-long-chain 3-oxoacyl-CoA synthase protein</fullName>
        <ecNumber evidence="1">2.3.1.199</ecNumber>
    </submittedName>
</protein>
<keyword evidence="1" id="KW-0012">Acyltransferase</keyword>
<evidence type="ECO:0000313" key="1">
    <source>
        <dbReference type="EMBL" id="KAH7651988.1"/>
    </source>
</evidence>
<dbReference type="Proteomes" id="UP000827976">
    <property type="component" value="Chromosome 20"/>
</dbReference>
<reference evidence="2" key="1">
    <citation type="journal article" date="2022" name="Nat. Commun.">
        <title>Chromosome evolution and the genetic basis of agronomically important traits in greater yam.</title>
        <authorList>
            <person name="Bredeson J.V."/>
            <person name="Lyons J.B."/>
            <person name="Oniyinde I.O."/>
            <person name="Okereke N.R."/>
            <person name="Kolade O."/>
            <person name="Nnabue I."/>
            <person name="Nwadili C.O."/>
            <person name="Hribova E."/>
            <person name="Parker M."/>
            <person name="Nwogha J."/>
            <person name="Shu S."/>
            <person name="Carlson J."/>
            <person name="Kariba R."/>
            <person name="Muthemba S."/>
            <person name="Knop K."/>
            <person name="Barton G.J."/>
            <person name="Sherwood A.V."/>
            <person name="Lopez-Montes A."/>
            <person name="Asiedu R."/>
            <person name="Jamnadass R."/>
            <person name="Muchugi A."/>
            <person name="Goodstein D."/>
            <person name="Egesi C.N."/>
            <person name="Featherston J."/>
            <person name="Asfaw A."/>
            <person name="Simpson G.G."/>
            <person name="Dolezel J."/>
            <person name="Hendre P.S."/>
            <person name="Van Deynze A."/>
            <person name="Kumar P.L."/>
            <person name="Obidiegwu J.E."/>
            <person name="Bhattacharjee R."/>
            <person name="Rokhsar D.S."/>
        </authorList>
    </citation>
    <scope>NUCLEOTIDE SEQUENCE [LARGE SCALE GENOMIC DNA]</scope>
    <source>
        <strain evidence="2">cv. TDa95/00328</strain>
    </source>
</reference>
<dbReference type="EC" id="2.3.1.199" evidence="1"/>
<gene>
    <name evidence="1" type="ORF">IHE45_20G092700</name>
</gene>
<name>A0ACB7TU28_DIOAL</name>
<sequence>MESQTTIQLLKLIFFTLLSLTLALHAILSFTSSSKLIDQKLVIILSNNKLIVFSFLWCTLVSILAYISTRPLPVLLLNYTCFKPDHDRRCTLEVCEYVGLRSRLFSEESADFMRAIYRKSGLGDETYGPPFLFQTDYEAKLTYAILEAEEGMFSSAASVLSKSGVSPSEITVLIVACSMFAPSPSLSSFVVNHLKLPSNVKTFNLSGMGCSAGTMAMDLAASILRHRVGYALLVITESTSLNWYFGDNRHMLVTNCIFRAGTAAALMTSDPSRRWSAKMELIRTLRTHHGADDAAYNAAIQCEDENGTIGVALTKDLVRVAGAGLKGHITTLAPRVLPVSELLRFAYLVVKSMFRGDKKTQHVPDFTTAFEHMCIHAGGKAVIDSVARLMKFSEDVVEPARMCLHRFGNTSSSLVLYEFAYFEAKGRIKAGDRVWMLAFGTGFKACSVVWRALQDSWMDADNPWRDCIHRYPV</sequence>
<accession>A0ACB7TU28</accession>
<evidence type="ECO:0000313" key="2">
    <source>
        <dbReference type="Proteomes" id="UP000827976"/>
    </source>
</evidence>
<keyword evidence="1" id="KW-0808">Transferase</keyword>
<comment type="caution">
    <text evidence="1">The sequence shown here is derived from an EMBL/GenBank/DDBJ whole genome shotgun (WGS) entry which is preliminary data.</text>
</comment>